<evidence type="ECO:0000313" key="1">
    <source>
        <dbReference type="EMBL" id="ESR43650.1"/>
    </source>
</evidence>
<keyword evidence="2" id="KW-1185">Reference proteome</keyword>
<dbReference type="AlphaFoldDB" id="V4SXA2"/>
<organism evidence="1 2">
    <name type="scientific">Citrus clementina</name>
    <name type="common">Clementine</name>
    <name type="synonym">Citrus deliciosa x Citrus sinensis</name>
    <dbReference type="NCBI Taxonomy" id="85681"/>
    <lineage>
        <taxon>Eukaryota</taxon>
        <taxon>Viridiplantae</taxon>
        <taxon>Streptophyta</taxon>
        <taxon>Embryophyta</taxon>
        <taxon>Tracheophyta</taxon>
        <taxon>Spermatophyta</taxon>
        <taxon>Magnoliopsida</taxon>
        <taxon>eudicotyledons</taxon>
        <taxon>Gunneridae</taxon>
        <taxon>Pentapetalae</taxon>
        <taxon>rosids</taxon>
        <taxon>malvids</taxon>
        <taxon>Sapindales</taxon>
        <taxon>Rutaceae</taxon>
        <taxon>Aurantioideae</taxon>
        <taxon>Citrus</taxon>
    </lineage>
</organism>
<dbReference type="EMBL" id="KI536861">
    <property type="protein sequence ID" value="ESR43650.1"/>
    <property type="molecule type" value="Genomic_DNA"/>
</dbReference>
<proteinExistence type="predicted"/>
<evidence type="ECO:0000313" key="2">
    <source>
        <dbReference type="Proteomes" id="UP000030687"/>
    </source>
</evidence>
<gene>
    <name evidence="1" type="ORF">CICLE_v10013270mg</name>
</gene>
<protein>
    <submittedName>
        <fullName evidence="1">Uncharacterized protein</fullName>
    </submittedName>
</protein>
<accession>V4SXA2</accession>
<dbReference type="Gramene" id="ESR43650">
    <property type="protein sequence ID" value="ESR43650"/>
    <property type="gene ID" value="CICLE_v10013270mg"/>
</dbReference>
<dbReference type="Proteomes" id="UP000030687">
    <property type="component" value="Unassembled WGS sequence"/>
</dbReference>
<reference evidence="1 2" key="1">
    <citation type="submission" date="2013-10" db="EMBL/GenBank/DDBJ databases">
        <authorList>
            <consortium name="International Citrus Genome Consortium"/>
            <person name="Jenkins J."/>
            <person name="Schmutz J."/>
            <person name="Prochnik S."/>
            <person name="Rokhsar D."/>
            <person name="Gmitter F."/>
            <person name="Ollitrault P."/>
            <person name="Machado M."/>
            <person name="Talon M."/>
            <person name="Wincker P."/>
            <person name="Jaillon O."/>
            <person name="Morgante M."/>
        </authorList>
    </citation>
    <scope>NUCLEOTIDE SEQUENCE</scope>
    <source>
        <strain evidence="2">cv. Clemenules</strain>
    </source>
</reference>
<name>V4SXA2_CITCL</name>
<dbReference type="KEGG" id="cic:CICLE_v10013270mg"/>
<dbReference type="InParanoid" id="V4SXA2"/>
<sequence>MSLCAKRSATKPTTVGRMLRAQCSTQTKPTTVSLLFAGFARSHTSLDLNINRRLLMQMAKQKSDYYYLSHH</sequence>